<accession>A0A422M3K4</accession>
<sequence length="171" mass="20175">MLSEKTIKDILATPTFGKQAELLSWHLHEPLKDTSEDLIVELLDHRLKSWTDEETEDAIIRELPTLQWRITFARKDIERKTWHSEKVEQDKADMLGLTIPPDTHSEQEIEEAIERANSILHNHQSREWVESVLTHGKAETMVRFNQSTRQFQAKLRKITLYLTTHRKEIDN</sequence>
<organism evidence="1 2">
    <name type="scientific">Lacticaseibacillus paracasei</name>
    <name type="common">Lactobacillus paracasei</name>
    <dbReference type="NCBI Taxonomy" id="1597"/>
    <lineage>
        <taxon>Bacteria</taxon>
        <taxon>Bacillati</taxon>
        <taxon>Bacillota</taxon>
        <taxon>Bacilli</taxon>
        <taxon>Lactobacillales</taxon>
        <taxon>Lactobacillaceae</taxon>
        <taxon>Lacticaseibacillus</taxon>
    </lineage>
</organism>
<comment type="caution">
    <text evidence="1">The sequence shown here is derived from an EMBL/GenBank/DDBJ whole genome shotgun (WGS) entry which is preliminary data.</text>
</comment>
<reference evidence="1 2" key="1">
    <citation type="journal article" date="2018" name="Front. Microbiol.">
        <title>Conversion of Methionine to Cysteine in Lactobacillus paracasei Depends on the Highly Mobile cysK-ctl-cysE Gene Cluster.</title>
        <authorList>
            <person name="Wuthrich D."/>
            <person name="Irmler S."/>
            <person name="Berthoud H."/>
            <person name="Guggenbuhl B."/>
            <person name="Eugster E."/>
            <person name="Bruggmann R."/>
        </authorList>
    </citation>
    <scope>NUCLEOTIDE SEQUENCE [LARGE SCALE GENOMIC DNA]</scope>
    <source>
        <strain evidence="1 2">FAM18157</strain>
    </source>
</reference>
<evidence type="ECO:0000313" key="1">
    <source>
        <dbReference type="EMBL" id="RND81934.1"/>
    </source>
</evidence>
<dbReference type="EMBL" id="LKFS01000048">
    <property type="protein sequence ID" value="RND81934.1"/>
    <property type="molecule type" value="Genomic_DNA"/>
</dbReference>
<name>A0A422M3K4_LACPA</name>
<dbReference type="Proteomes" id="UP000284716">
    <property type="component" value="Unassembled WGS sequence"/>
</dbReference>
<gene>
    <name evidence="1" type="ORF">FAM18157_01250</name>
</gene>
<evidence type="ECO:0000313" key="2">
    <source>
        <dbReference type="Proteomes" id="UP000284716"/>
    </source>
</evidence>
<protein>
    <submittedName>
        <fullName evidence="1">Uncharacterized protein</fullName>
    </submittedName>
</protein>
<dbReference type="AlphaFoldDB" id="A0A422M3K4"/>
<proteinExistence type="predicted"/>